<feature type="signal peptide" evidence="1">
    <location>
        <begin position="1"/>
        <end position="22"/>
    </location>
</feature>
<reference evidence="2" key="1">
    <citation type="submission" date="2021-01" db="EMBL/GenBank/DDBJ databases">
        <authorList>
            <person name="Corre E."/>
            <person name="Pelletier E."/>
            <person name="Niang G."/>
            <person name="Scheremetjew M."/>
            <person name="Finn R."/>
            <person name="Kale V."/>
            <person name="Holt S."/>
            <person name="Cochrane G."/>
            <person name="Meng A."/>
            <person name="Brown T."/>
            <person name="Cohen L."/>
        </authorList>
    </citation>
    <scope>NUCLEOTIDE SEQUENCE</scope>
    <source>
        <strain evidence="2">CCMP2877</strain>
    </source>
</reference>
<protein>
    <submittedName>
        <fullName evidence="2">Uncharacterized protein</fullName>
    </submittedName>
</protein>
<dbReference type="AlphaFoldDB" id="A0A7S1TSX5"/>
<sequence length="260" mass="26928">MLPRLGLAALAAAALLVGEVDGFTQPKWLKVNPQKSLSSAAAAAALAAGVMQVSRNLKPKPKPKPKSKLSLSLSLSLCLNLSLTLTPTLKAPAPASAIGPQVIELSGITYTDTGKTKGDLCADRPLVPPGEKVAKGLTPKCVLVEANSESPGKKEINNAAVFGYVKTPTGDSAIANNPDFNSDAGQFASIKTVPPGVGKVSFEFVAVIPDVVNNQLGKLEFDSLKAISYPGGARYAPLTDCELDSLSDACDGVQEKFISK</sequence>
<keyword evidence="1" id="KW-0732">Signal</keyword>
<evidence type="ECO:0000256" key="1">
    <source>
        <dbReference type="SAM" id="SignalP"/>
    </source>
</evidence>
<evidence type="ECO:0000313" key="2">
    <source>
        <dbReference type="EMBL" id="CAD9245251.1"/>
    </source>
</evidence>
<name>A0A7S1TSX5_9STRA</name>
<dbReference type="EMBL" id="HBGJ01005859">
    <property type="protein sequence ID" value="CAD9245251.1"/>
    <property type="molecule type" value="Transcribed_RNA"/>
</dbReference>
<accession>A0A7S1TSX5</accession>
<proteinExistence type="predicted"/>
<organism evidence="2">
    <name type="scientific">Phaeomonas parva</name>
    <dbReference type="NCBI Taxonomy" id="124430"/>
    <lineage>
        <taxon>Eukaryota</taxon>
        <taxon>Sar</taxon>
        <taxon>Stramenopiles</taxon>
        <taxon>Ochrophyta</taxon>
        <taxon>Pinguiophyceae</taxon>
        <taxon>Pinguiochrysidales</taxon>
        <taxon>Pinguiochrysidaceae</taxon>
        <taxon>Phaeomonas</taxon>
    </lineage>
</organism>
<gene>
    <name evidence="2" type="ORF">PPAR1163_LOCUS3600</name>
</gene>
<feature type="chain" id="PRO_5030515659" evidence="1">
    <location>
        <begin position="23"/>
        <end position="260"/>
    </location>
</feature>